<name>X0BQX4_FUSOX</name>
<sequence>MAAPVPTRTSFGPQQHRQTALDLYIHLPIVTPLVATTRRRSLNSNPAYKAADKQYNAVRRCIRTKKYD</sequence>
<evidence type="ECO:0000313" key="2">
    <source>
        <dbReference type="Proteomes" id="UP000030663"/>
    </source>
</evidence>
<dbReference type="Proteomes" id="UP000030663">
    <property type="component" value="Unassembled WGS sequence"/>
</dbReference>
<reference evidence="1 2" key="1">
    <citation type="submission" date="2011-11" db="EMBL/GenBank/DDBJ databases">
        <title>The Genome Sequence of Fusarium oxysporum PHW815.</title>
        <authorList>
            <consortium name="The Broad Institute Genome Sequencing Platform"/>
            <person name="Ma L.-J."/>
            <person name="Gale L.R."/>
            <person name="Schwartz D.C."/>
            <person name="Zhou S."/>
            <person name="Corby-Kistler H."/>
            <person name="Young S.K."/>
            <person name="Zeng Q."/>
            <person name="Gargeya S."/>
            <person name="Fitzgerald M."/>
            <person name="Haas B."/>
            <person name="Abouelleil A."/>
            <person name="Alvarado L."/>
            <person name="Arachchi H.M."/>
            <person name="Berlin A."/>
            <person name="Brown A."/>
            <person name="Chapman S.B."/>
            <person name="Chen Z."/>
            <person name="Dunbar C."/>
            <person name="Freedman E."/>
            <person name="Gearin G."/>
            <person name="Goldberg J."/>
            <person name="Griggs A."/>
            <person name="Gujja S."/>
            <person name="Heiman D."/>
            <person name="Howarth C."/>
            <person name="Larson L."/>
            <person name="Lui A."/>
            <person name="MacDonald P.J.P."/>
            <person name="Montmayeur A."/>
            <person name="Murphy C."/>
            <person name="Neiman D."/>
            <person name="Pearson M."/>
            <person name="Priest M."/>
            <person name="Roberts A."/>
            <person name="Saif S."/>
            <person name="Shea T."/>
            <person name="Shenoy N."/>
            <person name="Sisk P."/>
            <person name="Stolte C."/>
            <person name="Sykes S."/>
            <person name="Wortman J."/>
            <person name="Nusbaum C."/>
            <person name="Birren B."/>
        </authorList>
    </citation>
    <scope>NUCLEOTIDE SEQUENCE [LARGE SCALE GENOMIC DNA]</scope>
    <source>
        <strain evidence="1 2">54005</strain>
    </source>
</reference>
<dbReference type="HOGENOM" id="CLU_2794095_0_0_1"/>
<gene>
    <name evidence="1" type="ORF">FOQG_14651</name>
</gene>
<keyword evidence="2" id="KW-1185">Reference proteome</keyword>
<dbReference type="EMBL" id="JH658434">
    <property type="protein sequence ID" value="EXK80879.1"/>
    <property type="molecule type" value="Genomic_DNA"/>
</dbReference>
<accession>X0BQX4</accession>
<protein>
    <submittedName>
        <fullName evidence="1">Uncharacterized protein</fullName>
    </submittedName>
</protein>
<dbReference type="AlphaFoldDB" id="X0BQX4"/>
<proteinExistence type="predicted"/>
<organism evidence="1 2">
    <name type="scientific">Fusarium oxysporum f. sp. raphani 54005</name>
    <dbReference type="NCBI Taxonomy" id="1089458"/>
    <lineage>
        <taxon>Eukaryota</taxon>
        <taxon>Fungi</taxon>
        <taxon>Dikarya</taxon>
        <taxon>Ascomycota</taxon>
        <taxon>Pezizomycotina</taxon>
        <taxon>Sordariomycetes</taxon>
        <taxon>Hypocreomycetidae</taxon>
        <taxon>Hypocreales</taxon>
        <taxon>Nectriaceae</taxon>
        <taxon>Fusarium</taxon>
        <taxon>Fusarium oxysporum species complex</taxon>
    </lineage>
</organism>
<evidence type="ECO:0000313" key="1">
    <source>
        <dbReference type="EMBL" id="EXK80879.1"/>
    </source>
</evidence>